<sequence length="127" mass="14874">MIEMREKEDLKYSNDIPGWARIVQMIILWFLYLIGITAFGFGILLIYWQQWFGVIACFAVSGFILWASSIIKKSNKMYSDIDLKCELQEEGYYTYVQNKKNKRGVETIRSIRTNARSIDRSDNPLSV</sequence>
<feature type="transmembrane region" description="Helical" evidence="1">
    <location>
        <begin position="51"/>
        <end position="71"/>
    </location>
</feature>
<name>A0ABR5MFC9_9BACI</name>
<comment type="caution">
    <text evidence="2">The sequence shown here is derived from an EMBL/GenBank/DDBJ whole genome shotgun (WGS) entry which is preliminary data.</text>
</comment>
<keyword evidence="1" id="KW-0812">Transmembrane</keyword>
<gene>
    <name evidence="2" type="ORF">AFL42_16870</name>
</gene>
<keyword evidence="3" id="KW-1185">Reference proteome</keyword>
<evidence type="ECO:0000313" key="2">
    <source>
        <dbReference type="EMBL" id="KPH70233.1"/>
    </source>
</evidence>
<proteinExistence type="predicted"/>
<dbReference type="EMBL" id="LGTK01000105">
    <property type="protein sequence ID" value="KPH70233.1"/>
    <property type="molecule type" value="Genomic_DNA"/>
</dbReference>
<keyword evidence="1" id="KW-1133">Transmembrane helix</keyword>
<evidence type="ECO:0000256" key="1">
    <source>
        <dbReference type="SAM" id="Phobius"/>
    </source>
</evidence>
<reference evidence="2 3" key="1">
    <citation type="submission" date="2015-07" db="EMBL/GenBank/DDBJ databases">
        <title>High-quality draft genome sequence of Oceanobacillus caeni HM6, a bacillus isolated from a human feces.</title>
        <authorList>
            <person name="Kumar J."/>
            <person name="Verma M.K."/>
            <person name="Pandey R."/>
            <person name="Bhambi M."/>
            <person name="Chauhan N."/>
        </authorList>
    </citation>
    <scope>NUCLEOTIDE SEQUENCE [LARGE SCALE GENOMIC DNA]</scope>
    <source>
        <strain evidence="2 3">HM6</strain>
    </source>
</reference>
<keyword evidence="1" id="KW-0472">Membrane</keyword>
<accession>A0ABR5MFC9</accession>
<dbReference type="RefSeq" id="WP_060669292.1">
    <property type="nucleotide sequence ID" value="NZ_JANKBL010000031.1"/>
</dbReference>
<feature type="transmembrane region" description="Helical" evidence="1">
    <location>
        <begin position="21"/>
        <end position="45"/>
    </location>
</feature>
<organism evidence="2 3">
    <name type="scientific">Oceanobacillus caeni</name>
    <dbReference type="NCBI Taxonomy" id="405946"/>
    <lineage>
        <taxon>Bacteria</taxon>
        <taxon>Bacillati</taxon>
        <taxon>Bacillota</taxon>
        <taxon>Bacilli</taxon>
        <taxon>Bacillales</taxon>
        <taxon>Bacillaceae</taxon>
        <taxon>Oceanobacillus</taxon>
    </lineage>
</organism>
<protein>
    <submittedName>
        <fullName evidence="2">Uncharacterized protein</fullName>
    </submittedName>
</protein>
<evidence type="ECO:0000313" key="3">
    <source>
        <dbReference type="Proteomes" id="UP000037854"/>
    </source>
</evidence>
<dbReference type="Proteomes" id="UP000037854">
    <property type="component" value="Unassembled WGS sequence"/>
</dbReference>